<dbReference type="InterPro" id="IPR023996">
    <property type="entry name" value="TonB-dep_OMP_SusC/RagA"/>
</dbReference>
<dbReference type="Gene3D" id="2.40.170.20">
    <property type="entry name" value="TonB-dependent receptor, beta-barrel domain"/>
    <property type="match status" value="1"/>
</dbReference>
<evidence type="ECO:0000256" key="5">
    <source>
        <dbReference type="ARBA" id="ARBA00023077"/>
    </source>
</evidence>
<evidence type="ECO:0000256" key="9">
    <source>
        <dbReference type="RuleBase" id="RU003357"/>
    </source>
</evidence>
<evidence type="ECO:0000256" key="4">
    <source>
        <dbReference type="ARBA" id="ARBA00022692"/>
    </source>
</evidence>
<dbReference type="OrthoDB" id="9768177at2"/>
<dbReference type="PROSITE" id="PS52016">
    <property type="entry name" value="TONB_DEPENDENT_REC_3"/>
    <property type="match status" value="1"/>
</dbReference>
<dbReference type="GO" id="GO:0009279">
    <property type="term" value="C:cell outer membrane"/>
    <property type="evidence" value="ECO:0007669"/>
    <property type="project" value="UniProtKB-SubCell"/>
</dbReference>
<evidence type="ECO:0000259" key="10">
    <source>
        <dbReference type="Pfam" id="PF00593"/>
    </source>
</evidence>
<keyword evidence="5 9" id="KW-0798">TonB box</keyword>
<dbReference type="FunFam" id="2.60.40.1120:FF:000003">
    <property type="entry name" value="Outer membrane protein Omp121"/>
    <property type="match status" value="1"/>
</dbReference>
<comment type="caution">
    <text evidence="12">The sequence shown here is derived from an EMBL/GenBank/DDBJ whole genome shotgun (WGS) entry which is preliminary data.</text>
</comment>
<dbReference type="Pfam" id="PF13715">
    <property type="entry name" value="CarbopepD_reg_2"/>
    <property type="match status" value="1"/>
</dbReference>
<dbReference type="NCBIfam" id="TIGR04057">
    <property type="entry name" value="SusC_RagA_signa"/>
    <property type="match status" value="1"/>
</dbReference>
<evidence type="ECO:0000313" key="13">
    <source>
        <dbReference type="Proteomes" id="UP000267469"/>
    </source>
</evidence>
<feature type="domain" description="TonB-dependent receptor-like beta-barrel" evidence="10">
    <location>
        <begin position="440"/>
        <end position="846"/>
    </location>
</feature>
<dbReference type="InterPro" id="IPR012910">
    <property type="entry name" value="Plug_dom"/>
</dbReference>
<dbReference type="Gene3D" id="2.60.40.1120">
    <property type="entry name" value="Carboxypeptidase-like, regulatory domain"/>
    <property type="match status" value="1"/>
</dbReference>
<keyword evidence="4 8" id="KW-0812">Transmembrane</keyword>
<feature type="domain" description="TonB-dependent receptor plug" evidence="11">
    <location>
        <begin position="150"/>
        <end position="256"/>
    </location>
</feature>
<dbReference type="Proteomes" id="UP000267469">
    <property type="component" value="Unassembled WGS sequence"/>
</dbReference>
<protein>
    <submittedName>
        <fullName evidence="12">TonB-dependent receptor</fullName>
    </submittedName>
</protein>
<dbReference type="InterPro" id="IPR039426">
    <property type="entry name" value="TonB-dep_rcpt-like"/>
</dbReference>
<keyword evidence="6 8" id="KW-0472">Membrane</keyword>
<dbReference type="InterPro" id="IPR036942">
    <property type="entry name" value="Beta-barrel_TonB_sf"/>
</dbReference>
<organism evidence="12 13">
    <name type="scientific">Sinomicrobium pectinilyticum</name>
    <dbReference type="NCBI Taxonomy" id="1084421"/>
    <lineage>
        <taxon>Bacteria</taxon>
        <taxon>Pseudomonadati</taxon>
        <taxon>Bacteroidota</taxon>
        <taxon>Flavobacteriia</taxon>
        <taxon>Flavobacteriales</taxon>
        <taxon>Flavobacteriaceae</taxon>
        <taxon>Sinomicrobium</taxon>
    </lineage>
</organism>
<evidence type="ECO:0000256" key="3">
    <source>
        <dbReference type="ARBA" id="ARBA00022452"/>
    </source>
</evidence>
<evidence type="ECO:0000259" key="11">
    <source>
        <dbReference type="Pfam" id="PF07715"/>
    </source>
</evidence>
<sequence>MLRNIRRPKLYRIMRGPDTKKERRVLRRLLCMLFCGYLCASLYAENIKTGMPSGIFLNVSGKVVSATDGQPLPGATVMIKGTSKGTVTDFDGNYELAVDNPESAVLEFSFIGFRTVEVPVNNQDVIDVELEEDLAQLDEVVVVGYGTQRKADVTSAVASVKSENFVQAPVRDAGQLLQGKVAGLTVAAPSGDPTQGVKISLRGNTTILGANEAPLVLIDGIPGDLNTVAPEDIESVDVLKDGSAAAIYGVRGSNGVVIITTKGFKDGQMNTLDYSVQLSTQQIARKPDMLSANDYRRQIEEGTRAGSWDNGHDTDWFKEATQTPFSQVHNLTFRGGNSETNYLFNLNYRGFDGIMRKSDNETFNGRVDVEHNMFDGKLKFNLGIIGRQNSYTTTGDGVGFNNWTYRQITIQNPTSPTRDENGNWFQEGIFDYDNPLARLYESDGRNKSQYTRYNARVTFMPVEEVRLAANMTYDKYNQSRGYAETKQHISTTRDGRNGYASIGNEENIYRFIELTGEYKKAIGDHNFSVLGGYGYQENEFFSSFMQNWDFPTDIFGYANIEQGKALAEGSAEQGSDRSETNLISFFGRATYNYKDKYLLMASVRYEAASQLYKTKDPWGTFPAISLGWRINEESFMKNVDFIDNLKIRAGYGVTGNQPQDLFLGPATLDYADYFYINGDWIRSLSPNQNPNPYLRWEEKKEYNIGLDYSFFNGRLYGALDYYNRKIDGLLYDYQVPSPPNIHTVTRANVGIMENKGLELDISAIPVKTDDFTWTTQLLFSTNSNKLVSLSNDLYQLESNYFTAGSTGVPIQTHTHIVEIGKQLGDFHGYNVVDISDDGYWIYEDANGDRVEYDDFNRGFEDKQVIGNGIPKYHGGWNNSFRYKNWDLGITMRGSFDFQIINFQRMYYENTGDDRYNRLRSAYDNIYGKAVLNKNVPLEFNSYYVEDGDFWKIDNITLGYNFKDIGGDLIRSARVYVSTLNTFVITKYKGIDPEVDWSGLSPGIDNRDKYPTTRTFTLGINVSF</sequence>
<evidence type="ECO:0000256" key="6">
    <source>
        <dbReference type="ARBA" id="ARBA00023136"/>
    </source>
</evidence>
<name>A0A3N0EA58_SINP1</name>
<dbReference type="Pfam" id="PF00593">
    <property type="entry name" value="TonB_dep_Rec_b-barrel"/>
    <property type="match status" value="1"/>
</dbReference>
<proteinExistence type="inferred from homology"/>
<dbReference type="InterPro" id="IPR008969">
    <property type="entry name" value="CarboxyPept-like_regulatory"/>
</dbReference>
<dbReference type="SUPFAM" id="SSF56935">
    <property type="entry name" value="Porins"/>
    <property type="match status" value="1"/>
</dbReference>
<evidence type="ECO:0000256" key="1">
    <source>
        <dbReference type="ARBA" id="ARBA00004571"/>
    </source>
</evidence>
<dbReference type="Pfam" id="PF07715">
    <property type="entry name" value="Plug"/>
    <property type="match status" value="1"/>
</dbReference>
<dbReference type="AlphaFoldDB" id="A0A3N0EA58"/>
<dbReference type="Gene3D" id="2.170.130.10">
    <property type="entry name" value="TonB-dependent receptor, plug domain"/>
    <property type="match status" value="1"/>
</dbReference>
<evidence type="ECO:0000256" key="2">
    <source>
        <dbReference type="ARBA" id="ARBA00022448"/>
    </source>
</evidence>
<keyword evidence="12" id="KW-0675">Receptor</keyword>
<dbReference type="SUPFAM" id="SSF49464">
    <property type="entry name" value="Carboxypeptidase regulatory domain-like"/>
    <property type="match status" value="1"/>
</dbReference>
<comment type="subcellular location">
    <subcellularLocation>
        <location evidence="1 8">Cell outer membrane</location>
        <topology evidence="1 8">Multi-pass membrane protein</topology>
    </subcellularLocation>
</comment>
<reference evidence="12 13" key="1">
    <citation type="submission" date="2018-10" db="EMBL/GenBank/DDBJ databases">
        <title>Sinomicrobium pectinilyticum sp. nov., a pectinase-producing bacterium isolated from alkaline and saline soil, and emended description of the genus Sinomicrobium.</title>
        <authorList>
            <person name="Cheng B."/>
            <person name="Li C."/>
            <person name="Lai Q."/>
            <person name="Du M."/>
            <person name="Shao Z."/>
            <person name="Xu P."/>
            <person name="Yang C."/>
        </authorList>
    </citation>
    <scope>NUCLEOTIDE SEQUENCE [LARGE SCALE GENOMIC DNA]</scope>
    <source>
        <strain evidence="12 13">5DNS001</strain>
    </source>
</reference>
<comment type="similarity">
    <text evidence="8 9">Belongs to the TonB-dependent receptor family.</text>
</comment>
<keyword evidence="3 8" id="KW-1134">Transmembrane beta strand</keyword>
<evidence type="ECO:0000256" key="7">
    <source>
        <dbReference type="ARBA" id="ARBA00023237"/>
    </source>
</evidence>
<dbReference type="EMBL" id="RJTM01000094">
    <property type="protein sequence ID" value="RNL84723.1"/>
    <property type="molecule type" value="Genomic_DNA"/>
</dbReference>
<evidence type="ECO:0000313" key="12">
    <source>
        <dbReference type="EMBL" id="RNL84723.1"/>
    </source>
</evidence>
<accession>A0A3N0EA58</accession>
<dbReference type="InterPro" id="IPR037066">
    <property type="entry name" value="Plug_dom_sf"/>
</dbReference>
<dbReference type="NCBIfam" id="TIGR04056">
    <property type="entry name" value="OMP_RagA_SusC"/>
    <property type="match status" value="1"/>
</dbReference>
<keyword evidence="13" id="KW-1185">Reference proteome</keyword>
<dbReference type="InterPro" id="IPR000531">
    <property type="entry name" value="Beta-barrel_TonB"/>
</dbReference>
<dbReference type="InterPro" id="IPR023997">
    <property type="entry name" value="TonB-dep_OMP_SusC/RagA_CS"/>
</dbReference>
<gene>
    <name evidence="12" type="ORF">ED312_13635</name>
</gene>
<evidence type="ECO:0000256" key="8">
    <source>
        <dbReference type="PROSITE-ProRule" id="PRU01360"/>
    </source>
</evidence>
<keyword evidence="7 8" id="KW-0998">Cell outer membrane</keyword>
<keyword evidence="2 8" id="KW-0813">Transport</keyword>